<dbReference type="PROSITE" id="PS50850">
    <property type="entry name" value="MFS"/>
    <property type="match status" value="1"/>
</dbReference>
<dbReference type="PANTHER" id="PTHR43124">
    <property type="entry name" value="PURINE EFFLUX PUMP PBUE"/>
    <property type="match status" value="1"/>
</dbReference>
<dbReference type="GO" id="GO:0022857">
    <property type="term" value="F:transmembrane transporter activity"/>
    <property type="evidence" value="ECO:0007669"/>
    <property type="project" value="InterPro"/>
</dbReference>
<dbReference type="InterPro" id="IPR050189">
    <property type="entry name" value="MFS_Efflux_Transporters"/>
</dbReference>
<reference evidence="8 9" key="1">
    <citation type="submission" date="2010-06" db="EMBL/GenBank/DDBJ databases">
        <title>Complete sequence chromosome of Methanohalobium evestigatum Z-7303.</title>
        <authorList>
            <consortium name="US DOE Joint Genome Institute"/>
            <person name="Lucas S."/>
            <person name="Copeland A."/>
            <person name="Lapidus A."/>
            <person name="Cheng J.-F."/>
            <person name="Bruce D."/>
            <person name="Goodwin L."/>
            <person name="Pitluck S."/>
            <person name="Saunders E."/>
            <person name="Detter J.C."/>
            <person name="Han C."/>
            <person name="Tapia R."/>
            <person name="Land M."/>
            <person name="Hauser L."/>
            <person name="Kyrpides N."/>
            <person name="Mikhailova N."/>
            <person name="Sieprawska-Lupa M."/>
            <person name="Whitman W.B."/>
            <person name="Anderson I."/>
            <person name="Woyke T."/>
        </authorList>
    </citation>
    <scope>NUCLEOTIDE SEQUENCE [LARGE SCALE GENOMIC DNA]</scope>
    <source>
        <strain evidence="9">ATCC BAA-1072 / DSM 3721 / NBRC 107634 / OCM 161 / Z-7303</strain>
    </source>
</reference>
<keyword evidence="9" id="KW-1185">Reference proteome</keyword>
<dbReference type="Proteomes" id="UP000000391">
    <property type="component" value="Chromosome"/>
</dbReference>
<dbReference type="GO" id="GO:0005886">
    <property type="term" value="C:plasma membrane"/>
    <property type="evidence" value="ECO:0007669"/>
    <property type="project" value="UniProtKB-SubCell"/>
</dbReference>
<feature type="transmembrane region" description="Helical" evidence="6">
    <location>
        <begin position="137"/>
        <end position="156"/>
    </location>
</feature>
<evidence type="ECO:0000256" key="3">
    <source>
        <dbReference type="ARBA" id="ARBA00022692"/>
    </source>
</evidence>
<evidence type="ECO:0000256" key="2">
    <source>
        <dbReference type="ARBA" id="ARBA00022475"/>
    </source>
</evidence>
<evidence type="ECO:0000256" key="1">
    <source>
        <dbReference type="ARBA" id="ARBA00004651"/>
    </source>
</evidence>
<evidence type="ECO:0000256" key="6">
    <source>
        <dbReference type="SAM" id="Phobius"/>
    </source>
</evidence>
<evidence type="ECO:0000313" key="8">
    <source>
        <dbReference type="EMBL" id="ADI73882.1"/>
    </source>
</evidence>
<keyword evidence="3 6" id="KW-0812">Transmembrane</keyword>
<comment type="subcellular location">
    <subcellularLocation>
        <location evidence="1">Cell membrane</location>
        <topology evidence="1">Multi-pass membrane protein</topology>
    </subcellularLocation>
</comment>
<organism evidence="8 9">
    <name type="scientific">Methanohalobium evestigatum (strain ATCC BAA-1072 / DSM 3721 / NBRC 107634 / OCM 161 / Z-7303)</name>
    <dbReference type="NCBI Taxonomy" id="644295"/>
    <lineage>
        <taxon>Archaea</taxon>
        <taxon>Methanobacteriati</taxon>
        <taxon>Methanobacteriota</taxon>
        <taxon>Stenosarchaea group</taxon>
        <taxon>Methanomicrobia</taxon>
        <taxon>Methanosarcinales</taxon>
        <taxon>Methanosarcinaceae</taxon>
        <taxon>Methanohalobium</taxon>
    </lineage>
</organism>
<dbReference type="InterPro" id="IPR011701">
    <property type="entry name" value="MFS"/>
</dbReference>
<proteinExistence type="predicted"/>
<dbReference type="RefSeq" id="WP_013194449.1">
    <property type="nucleotide sequence ID" value="NC_014253.1"/>
</dbReference>
<evidence type="ECO:0000259" key="7">
    <source>
        <dbReference type="PROSITE" id="PS50850"/>
    </source>
</evidence>
<dbReference type="InterPro" id="IPR036259">
    <property type="entry name" value="MFS_trans_sf"/>
</dbReference>
<protein>
    <submittedName>
        <fullName evidence="8">Major facilitator superfamily MFS_1</fullName>
    </submittedName>
</protein>
<dbReference type="PANTHER" id="PTHR43124:SF3">
    <property type="entry name" value="CHLORAMPHENICOL EFFLUX PUMP RV0191"/>
    <property type="match status" value="1"/>
</dbReference>
<feature type="transmembrane region" description="Helical" evidence="6">
    <location>
        <begin position="363"/>
        <end position="380"/>
    </location>
</feature>
<dbReference type="EMBL" id="CP002069">
    <property type="protein sequence ID" value="ADI73882.1"/>
    <property type="molecule type" value="Genomic_DNA"/>
</dbReference>
<feature type="transmembrane region" description="Helical" evidence="6">
    <location>
        <begin position="106"/>
        <end position="125"/>
    </location>
</feature>
<evidence type="ECO:0000313" key="9">
    <source>
        <dbReference type="Proteomes" id="UP000000391"/>
    </source>
</evidence>
<feature type="transmembrane region" description="Helical" evidence="6">
    <location>
        <begin position="340"/>
        <end position="357"/>
    </location>
</feature>
<evidence type="ECO:0000256" key="5">
    <source>
        <dbReference type="ARBA" id="ARBA00023136"/>
    </source>
</evidence>
<keyword evidence="2" id="KW-1003">Cell membrane</keyword>
<name>D7E7D3_METEZ</name>
<dbReference type="STRING" id="644295.Metev_0993"/>
<accession>D7E7D3</accession>
<feature type="transmembrane region" description="Helical" evidence="6">
    <location>
        <begin position="73"/>
        <end position="100"/>
    </location>
</feature>
<sequence precursor="true">MNSDRITLFILCLITFFGMSGSTLLGPVLPTIVEPLNTSREAVGLILAVYTLSTALFTLAIGSITDRINHKKILIPCLIVNGLSGMAAFFATDLTLLLFIRFIQGSAVAGMTPLAMTIIGGLYSGKQRIHAMGRRSMSIAIGAVSLPFIGGSMGIFGWNFPFLFYCLTIPIAIVAVFALPETNPEEFTGKATIELTDIKEALKDFRVSYTIFLSFAIAFLLYSVIIYVPFILEDSFDFTSQGAGIALSLRGASVIVVASQARKLSEIYSEHIVMSAGFGLLSAAIAGFPFVNTVSSTFLLLLLFGAGFGMIQPFLTTLIIQVSPSNIMGGIVSIFNTMKYIGQTAAPSVLGIILFYFNMDMIFIVSSIFGFIIALSVYLTKARFYETNQ</sequence>
<evidence type="ECO:0000256" key="4">
    <source>
        <dbReference type="ARBA" id="ARBA00022989"/>
    </source>
</evidence>
<feature type="transmembrane region" description="Helical" evidence="6">
    <location>
        <begin position="209"/>
        <end position="232"/>
    </location>
</feature>
<keyword evidence="5 6" id="KW-0472">Membrane</keyword>
<feature type="transmembrane region" description="Helical" evidence="6">
    <location>
        <begin position="162"/>
        <end position="180"/>
    </location>
</feature>
<dbReference type="KEGG" id="mev:Metev_0993"/>
<feature type="domain" description="Major facilitator superfamily (MFS) profile" evidence="7">
    <location>
        <begin position="7"/>
        <end position="385"/>
    </location>
</feature>
<dbReference type="SUPFAM" id="SSF103473">
    <property type="entry name" value="MFS general substrate transporter"/>
    <property type="match status" value="1"/>
</dbReference>
<feature type="transmembrane region" description="Helical" evidence="6">
    <location>
        <begin position="297"/>
        <end position="320"/>
    </location>
</feature>
<gene>
    <name evidence="8" type="ordered locus">Metev_0993</name>
</gene>
<dbReference type="AlphaFoldDB" id="D7E7D3"/>
<dbReference type="Gene3D" id="1.20.1250.20">
    <property type="entry name" value="MFS general substrate transporter like domains"/>
    <property type="match status" value="1"/>
</dbReference>
<keyword evidence="4 6" id="KW-1133">Transmembrane helix</keyword>
<dbReference type="GeneID" id="9346622"/>
<dbReference type="InterPro" id="IPR020846">
    <property type="entry name" value="MFS_dom"/>
</dbReference>
<feature type="transmembrane region" description="Helical" evidence="6">
    <location>
        <begin position="271"/>
        <end position="291"/>
    </location>
</feature>
<dbReference type="OrthoDB" id="117970at2157"/>
<dbReference type="PRINTS" id="PR01036">
    <property type="entry name" value="TCRTETB"/>
</dbReference>
<dbReference type="Pfam" id="PF07690">
    <property type="entry name" value="MFS_1"/>
    <property type="match status" value="1"/>
</dbReference>
<dbReference type="HOGENOM" id="CLU_001265_10_6_2"/>
<feature type="transmembrane region" description="Helical" evidence="6">
    <location>
        <begin position="41"/>
        <end position="61"/>
    </location>
</feature>